<evidence type="ECO:0000256" key="1">
    <source>
        <dbReference type="SAM" id="MobiDB-lite"/>
    </source>
</evidence>
<reference evidence="2" key="1">
    <citation type="submission" date="2020-05" db="EMBL/GenBank/DDBJ databases">
        <authorList>
            <person name="Chiriac C."/>
            <person name="Salcher M."/>
            <person name="Ghai R."/>
            <person name="Kavagutti S V."/>
        </authorList>
    </citation>
    <scope>NUCLEOTIDE SEQUENCE</scope>
</reference>
<feature type="region of interest" description="Disordered" evidence="1">
    <location>
        <begin position="103"/>
        <end position="125"/>
    </location>
</feature>
<gene>
    <name evidence="2" type="ORF">UFOVP150_26</name>
</gene>
<dbReference type="EMBL" id="LR798199">
    <property type="protein sequence ID" value="CAB5155742.1"/>
    <property type="molecule type" value="Genomic_DNA"/>
</dbReference>
<evidence type="ECO:0000313" key="2">
    <source>
        <dbReference type="EMBL" id="CAB5155742.1"/>
    </source>
</evidence>
<name>A0A6J7WDN6_9CAUD</name>
<organism evidence="2">
    <name type="scientific">uncultured Caudovirales phage</name>
    <dbReference type="NCBI Taxonomy" id="2100421"/>
    <lineage>
        <taxon>Viruses</taxon>
        <taxon>Duplodnaviria</taxon>
        <taxon>Heunggongvirae</taxon>
        <taxon>Uroviricota</taxon>
        <taxon>Caudoviricetes</taxon>
        <taxon>Peduoviridae</taxon>
        <taxon>Maltschvirus</taxon>
        <taxon>Maltschvirus maltsch</taxon>
    </lineage>
</organism>
<evidence type="ECO:0008006" key="3">
    <source>
        <dbReference type="Google" id="ProtNLM"/>
    </source>
</evidence>
<sequence length="164" mass="17657">MTLRGILISAVAAFLLGFVASYKYQSHKYNAIIAINSANQAKAVAASNAKALEASERYKSLSETNERLIWERANDLQKITAASRATVSSRGLYVNAVCAKRVPSTTKPPGTSASETSSVRLSDSTAGQLEYEAERADQAAAIAQAGHDYAVIMQKWIDEQRGSK</sequence>
<proteinExistence type="predicted"/>
<accession>A0A6J7WDN6</accession>
<protein>
    <recommendedName>
        <fullName evidence="3">Lysis protein</fullName>
    </recommendedName>
</protein>